<feature type="region of interest" description="Disordered" evidence="1">
    <location>
        <begin position="17"/>
        <end position="49"/>
    </location>
</feature>
<accession>A0A6J4V1L6</accession>
<dbReference type="AlphaFoldDB" id="A0A6J4V1L6"/>
<organism evidence="2">
    <name type="scientific">uncultured Synechococcales cyanobacterium</name>
    <dbReference type="NCBI Taxonomy" id="1936017"/>
    <lineage>
        <taxon>Bacteria</taxon>
        <taxon>Bacillati</taxon>
        <taxon>Cyanobacteriota</taxon>
        <taxon>Cyanophyceae</taxon>
        <taxon>Synechococcales</taxon>
        <taxon>environmental samples</taxon>
    </lineage>
</organism>
<proteinExistence type="predicted"/>
<name>A0A6J4V1L6_9CYAN</name>
<protein>
    <submittedName>
        <fullName evidence="2">Uncharacterized protein</fullName>
    </submittedName>
</protein>
<dbReference type="EMBL" id="CADCWO010000067">
    <property type="protein sequence ID" value="CAA9566799.1"/>
    <property type="molecule type" value="Genomic_DNA"/>
</dbReference>
<evidence type="ECO:0000256" key="1">
    <source>
        <dbReference type="SAM" id="MobiDB-lite"/>
    </source>
</evidence>
<gene>
    <name evidence="2" type="ORF">AVDCRST_MAG81-1155</name>
</gene>
<sequence>MLTQLVLWKAKPKEPIAKVLEGPPGSETVARHQGRAGNSGDPMNSSLGG</sequence>
<evidence type="ECO:0000313" key="2">
    <source>
        <dbReference type="EMBL" id="CAA9566799.1"/>
    </source>
</evidence>
<reference evidence="2" key="1">
    <citation type="submission" date="2020-02" db="EMBL/GenBank/DDBJ databases">
        <authorList>
            <person name="Meier V. D."/>
        </authorList>
    </citation>
    <scope>NUCLEOTIDE SEQUENCE</scope>
    <source>
        <strain evidence="2">AVDCRST_MAG81</strain>
    </source>
</reference>